<reference evidence="2" key="1">
    <citation type="submission" date="2006-10" db="EMBL/GenBank/DDBJ databases">
        <authorList>
            <person name="Amadeo P."/>
            <person name="Zhao Q."/>
            <person name="Wortman J."/>
            <person name="Fraser-Liggett C."/>
            <person name="Carlton J."/>
        </authorList>
    </citation>
    <scope>NUCLEOTIDE SEQUENCE</scope>
    <source>
        <strain evidence="2">G3</strain>
    </source>
</reference>
<feature type="compositionally biased region" description="Low complexity" evidence="1">
    <location>
        <begin position="156"/>
        <end position="169"/>
    </location>
</feature>
<dbReference type="KEGG" id="tva:4758182"/>
<dbReference type="Proteomes" id="UP000001542">
    <property type="component" value="Unassembled WGS sequence"/>
</dbReference>
<keyword evidence="3" id="KW-1185">Reference proteome</keyword>
<gene>
    <name evidence="2" type="ORF">TVAG_407120</name>
</gene>
<reference evidence="2" key="2">
    <citation type="journal article" date="2007" name="Science">
        <title>Draft genome sequence of the sexually transmitted pathogen Trichomonas vaginalis.</title>
        <authorList>
            <person name="Carlton J.M."/>
            <person name="Hirt R.P."/>
            <person name="Silva J.C."/>
            <person name="Delcher A.L."/>
            <person name="Schatz M."/>
            <person name="Zhao Q."/>
            <person name="Wortman J.R."/>
            <person name="Bidwell S.L."/>
            <person name="Alsmark U.C.M."/>
            <person name="Besteiro S."/>
            <person name="Sicheritz-Ponten T."/>
            <person name="Noel C.J."/>
            <person name="Dacks J.B."/>
            <person name="Foster P.G."/>
            <person name="Simillion C."/>
            <person name="Van de Peer Y."/>
            <person name="Miranda-Saavedra D."/>
            <person name="Barton G.J."/>
            <person name="Westrop G.D."/>
            <person name="Mueller S."/>
            <person name="Dessi D."/>
            <person name="Fiori P.L."/>
            <person name="Ren Q."/>
            <person name="Paulsen I."/>
            <person name="Zhang H."/>
            <person name="Bastida-Corcuera F.D."/>
            <person name="Simoes-Barbosa A."/>
            <person name="Brown M.T."/>
            <person name="Hayes R.D."/>
            <person name="Mukherjee M."/>
            <person name="Okumura C.Y."/>
            <person name="Schneider R."/>
            <person name="Smith A.J."/>
            <person name="Vanacova S."/>
            <person name="Villalvazo M."/>
            <person name="Haas B.J."/>
            <person name="Pertea M."/>
            <person name="Feldblyum T.V."/>
            <person name="Utterback T.R."/>
            <person name="Shu C.L."/>
            <person name="Osoegawa K."/>
            <person name="de Jong P.J."/>
            <person name="Hrdy I."/>
            <person name="Horvathova L."/>
            <person name="Zubacova Z."/>
            <person name="Dolezal P."/>
            <person name="Malik S.B."/>
            <person name="Logsdon J.M. Jr."/>
            <person name="Henze K."/>
            <person name="Gupta A."/>
            <person name="Wang C.C."/>
            <person name="Dunne R.L."/>
            <person name="Upcroft J.A."/>
            <person name="Upcroft P."/>
            <person name="White O."/>
            <person name="Salzberg S.L."/>
            <person name="Tang P."/>
            <person name="Chiu C.-H."/>
            <person name="Lee Y.-S."/>
            <person name="Embley T.M."/>
            <person name="Coombs G.H."/>
            <person name="Mottram J.C."/>
            <person name="Tachezy J."/>
            <person name="Fraser-Liggett C.M."/>
            <person name="Johnson P.J."/>
        </authorList>
    </citation>
    <scope>NUCLEOTIDE SEQUENCE [LARGE SCALE GENOMIC DNA]</scope>
    <source>
        <strain evidence="2">G3</strain>
    </source>
</reference>
<dbReference type="SMR" id="A2F409"/>
<name>A2F409_TRIV3</name>
<proteinExistence type="predicted"/>
<dbReference type="VEuPathDB" id="TrichDB:TVAGG3_0227240"/>
<accession>A2F409</accession>
<protein>
    <submittedName>
        <fullName evidence="2">Uncharacterized protein</fullName>
    </submittedName>
</protein>
<dbReference type="AlphaFoldDB" id="A2F409"/>
<feature type="region of interest" description="Disordered" evidence="1">
    <location>
        <begin position="155"/>
        <end position="178"/>
    </location>
</feature>
<dbReference type="VEuPathDB" id="TrichDB:TVAG_407120"/>
<evidence type="ECO:0000256" key="1">
    <source>
        <dbReference type="SAM" id="MobiDB-lite"/>
    </source>
</evidence>
<organism evidence="2 3">
    <name type="scientific">Trichomonas vaginalis (strain ATCC PRA-98 / G3)</name>
    <dbReference type="NCBI Taxonomy" id="412133"/>
    <lineage>
        <taxon>Eukaryota</taxon>
        <taxon>Metamonada</taxon>
        <taxon>Parabasalia</taxon>
        <taxon>Trichomonadida</taxon>
        <taxon>Trichomonadidae</taxon>
        <taxon>Trichomonas</taxon>
    </lineage>
</organism>
<dbReference type="EMBL" id="DS113604">
    <property type="protein sequence ID" value="EAY00363.1"/>
    <property type="molecule type" value="Genomic_DNA"/>
</dbReference>
<dbReference type="RefSeq" id="XP_001313292.1">
    <property type="nucleotide sequence ID" value="XM_001313291.1"/>
</dbReference>
<sequence length="178" mass="20620">MEIEQLNKLFSESNGIEEVAHRLTPELFVDIIRDFDSFPSKIQCSYLQTALFLNDEQFSNISNGYKKILDIASRSTDLWVQRLYEHFKNYPSLEKVDDFIMFPLEAQSYDEYQPFKFKSDPKPIENHIGPDPAFSTAPPSQYIKKPIAPEVPGVMPKPSYKQQSQKQMSISAFIPNHH</sequence>
<evidence type="ECO:0000313" key="3">
    <source>
        <dbReference type="Proteomes" id="UP000001542"/>
    </source>
</evidence>
<dbReference type="InParanoid" id="A2F409"/>
<evidence type="ECO:0000313" key="2">
    <source>
        <dbReference type="EMBL" id="EAY00363.1"/>
    </source>
</evidence>